<dbReference type="InterPro" id="IPR043504">
    <property type="entry name" value="Peptidase_S1_PA_chymotrypsin"/>
</dbReference>
<comment type="caution">
    <text evidence="3">The sequence shown here is derived from an EMBL/GenBank/DDBJ whole genome shotgun (WGS) entry which is preliminary data.</text>
</comment>
<keyword evidence="1" id="KW-0732">Signal</keyword>
<proteinExistence type="predicted"/>
<feature type="domain" description="Secretion system C-terminal sorting" evidence="2">
    <location>
        <begin position="454"/>
        <end position="524"/>
    </location>
</feature>
<accession>A0A162XWC4</accession>
<dbReference type="Proteomes" id="UP000076715">
    <property type="component" value="Unassembled WGS sequence"/>
</dbReference>
<dbReference type="InterPro" id="IPR026444">
    <property type="entry name" value="Secre_tail"/>
</dbReference>
<dbReference type="Pfam" id="PF13365">
    <property type="entry name" value="Trypsin_2"/>
    <property type="match status" value="1"/>
</dbReference>
<dbReference type="AlphaFoldDB" id="A0A162XWC4"/>
<dbReference type="NCBIfam" id="TIGR04183">
    <property type="entry name" value="Por_Secre_tail"/>
    <property type="match status" value="1"/>
</dbReference>
<dbReference type="PANTHER" id="PTHR36234">
    <property type="entry name" value="LYSYL ENDOPEPTIDASE"/>
    <property type="match status" value="1"/>
</dbReference>
<dbReference type="PANTHER" id="PTHR36234:SF5">
    <property type="entry name" value="LYSYL ENDOPEPTIDASE"/>
    <property type="match status" value="1"/>
</dbReference>
<gene>
    <name evidence="3" type="ORF">AWE51_14595</name>
</gene>
<evidence type="ECO:0000259" key="2">
    <source>
        <dbReference type="Pfam" id="PF18962"/>
    </source>
</evidence>
<dbReference type="GO" id="GO:0006508">
    <property type="term" value="P:proteolysis"/>
    <property type="evidence" value="ECO:0007669"/>
    <property type="project" value="InterPro"/>
</dbReference>
<protein>
    <recommendedName>
        <fullName evidence="2">Secretion system C-terminal sorting domain-containing protein</fullName>
    </recommendedName>
</protein>
<sequence length="527" mass="57692">MKLNRNIPVVEMPSFDLKKLQAEDAINDLNSAKPFRFGHEFNVDLDLKNSGVIEKLPNGDQIWRINIKSPGAHTLNFIFDAFELADGAEVYLYNQDKSFTLGAYTSRMNNENKSLGTWIADGDTITIEYYIPAKVKGLGSFHIGSVIHGYRSVSNFEAHQKRLNDSGDCNLDVNCSIGSDFDPLKDKLKKSVALILNNGSDWCTGTLINNTSNNKAPYLLTANHCSGNEANWSFRFNWISTNTVCATETSSTDNGPSNYYTTSGSKVLAKNQESDFELIEITGGLDNAWDLEWAGWDRSDNTPTYVVGIHHPSGDIMKVCRDDSGVTKIRQNAGGFTPEAETWDITNAGLGWEQGVTEGGSSGSALFDQNGRIIGQLYGGDAACASTNDNDLHDYYGRFATSWDFGTTSDTRLSDWLDPENTGCIVLNMLSEVNAGVIACDTEIVKEPNKETVLFPNPTKGELFVSNIGDDTLNYIVFTVLGKKVLQGAMNKGNNTIDLSVVASGVYFVQIANSASNASFTKKIFVE</sequence>
<dbReference type="InterPro" id="IPR009003">
    <property type="entry name" value="Peptidase_S1_PA"/>
</dbReference>
<dbReference type="GO" id="GO:0004252">
    <property type="term" value="F:serine-type endopeptidase activity"/>
    <property type="evidence" value="ECO:0007669"/>
    <property type="project" value="InterPro"/>
</dbReference>
<reference evidence="3 4" key="1">
    <citation type="submission" date="2016-01" db="EMBL/GenBank/DDBJ databases">
        <title>The draft genome sequence of Aquimarina sp. RZW4-3-2.</title>
        <authorList>
            <person name="Wang Y."/>
        </authorList>
    </citation>
    <scope>NUCLEOTIDE SEQUENCE [LARGE SCALE GENOMIC DNA]</scope>
    <source>
        <strain evidence="3 4">RZW4-3-2</strain>
    </source>
</reference>
<evidence type="ECO:0000313" key="3">
    <source>
        <dbReference type="EMBL" id="KZS38809.1"/>
    </source>
</evidence>
<evidence type="ECO:0000313" key="4">
    <source>
        <dbReference type="Proteomes" id="UP000076715"/>
    </source>
</evidence>
<dbReference type="STRING" id="1642818.AWE51_14595"/>
<keyword evidence="4" id="KW-1185">Reference proteome</keyword>
<dbReference type="SUPFAM" id="SSF50494">
    <property type="entry name" value="Trypsin-like serine proteases"/>
    <property type="match status" value="1"/>
</dbReference>
<organism evidence="3 4">
    <name type="scientific">Aquimarina aggregata</name>
    <dbReference type="NCBI Taxonomy" id="1642818"/>
    <lineage>
        <taxon>Bacteria</taxon>
        <taxon>Pseudomonadati</taxon>
        <taxon>Bacteroidota</taxon>
        <taxon>Flavobacteriia</taxon>
        <taxon>Flavobacteriales</taxon>
        <taxon>Flavobacteriaceae</taxon>
        <taxon>Aquimarina</taxon>
    </lineage>
</organism>
<dbReference type="EMBL" id="LQRT01000046">
    <property type="protein sequence ID" value="KZS38809.1"/>
    <property type="molecule type" value="Genomic_DNA"/>
</dbReference>
<dbReference type="Pfam" id="PF18962">
    <property type="entry name" value="Por_Secre_tail"/>
    <property type="match status" value="1"/>
</dbReference>
<evidence type="ECO:0000256" key="1">
    <source>
        <dbReference type="ARBA" id="ARBA00022729"/>
    </source>
</evidence>
<dbReference type="Gene3D" id="2.40.10.10">
    <property type="entry name" value="Trypsin-like serine proteases"/>
    <property type="match status" value="2"/>
</dbReference>
<name>A0A162XWC4_9FLAO</name>